<dbReference type="AlphaFoldDB" id="X1FWC9"/>
<gene>
    <name evidence="3" type="ORF">S03H2_27526</name>
</gene>
<keyword evidence="1" id="KW-0812">Transmembrane</keyword>
<name>X1FWC9_9ZZZZ</name>
<dbReference type="Gene3D" id="1.20.1640.10">
    <property type="entry name" value="Multidrug efflux transporter AcrB transmembrane domain"/>
    <property type="match status" value="1"/>
</dbReference>
<dbReference type="PANTHER" id="PTHR33406">
    <property type="entry name" value="MEMBRANE PROTEIN MJ1562-RELATED"/>
    <property type="match status" value="1"/>
</dbReference>
<protein>
    <recommendedName>
        <fullName evidence="2">SSD domain-containing protein</fullName>
    </recommendedName>
</protein>
<dbReference type="PANTHER" id="PTHR33406:SF13">
    <property type="entry name" value="MEMBRANE PROTEIN YDFJ"/>
    <property type="match status" value="1"/>
</dbReference>
<reference evidence="3" key="1">
    <citation type="journal article" date="2014" name="Front. Microbiol.">
        <title>High frequency of phylogenetically diverse reductive dehalogenase-homologous genes in deep subseafloor sedimentary metagenomes.</title>
        <authorList>
            <person name="Kawai M."/>
            <person name="Futagami T."/>
            <person name="Toyoda A."/>
            <person name="Takaki Y."/>
            <person name="Nishi S."/>
            <person name="Hori S."/>
            <person name="Arai W."/>
            <person name="Tsubouchi T."/>
            <person name="Morono Y."/>
            <person name="Uchiyama I."/>
            <person name="Ito T."/>
            <person name="Fujiyama A."/>
            <person name="Inagaki F."/>
            <person name="Takami H."/>
        </authorList>
    </citation>
    <scope>NUCLEOTIDE SEQUENCE</scope>
    <source>
        <strain evidence="3">Expedition CK06-06</strain>
    </source>
</reference>
<organism evidence="3">
    <name type="scientific">marine sediment metagenome</name>
    <dbReference type="NCBI Taxonomy" id="412755"/>
    <lineage>
        <taxon>unclassified sequences</taxon>
        <taxon>metagenomes</taxon>
        <taxon>ecological metagenomes</taxon>
    </lineage>
</organism>
<dbReference type="EMBL" id="BARU01016566">
    <property type="protein sequence ID" value="GAH49941.1"/>
    <property type="molecule type" value="Genomic_DNA"/>
</dbReference>
<dbReference type="InterPro" id="IPR003392">
    <property type="entry name" value="PTHD_SSD"/>
</dbReference>
<keyword evidence="1" id="KW-0472">Membrane</keyword>
<evidence type="ECO:0000313" key="3">
    <source>
        <dbReference type="EMBL" id="GAH49941.1"/>
    </source>
</evidence>
<evidence type="ECO:0000256" key="1">
    <source>
        <dbReference type="SAM" id="Phobius"/>
    </source>
</evidence>
<comment type="caution">
    <text evidence="3">The sequence shown here is derived from an EMBL/GenBank/DDBJ whole genome shotgun (WGS) entry which is preliminary data.</text>
</comment>
<dbReference type="InterPro" id="IPR050545">
    <property type="entry name" value="Mycobact_MmpL"/>
</dbReference>
<sequence>MFIALNIGLTLFFIYTIRNITFQTNLGDFAPQKHPYVLVQKELTRIFGGLNQVSIAIRVKEGDIFNYETLARVDRITRKLYLMDGINAGRVVSLSARKVKNTVATPEGFVTKRLMRDPPATQEALARLKAIATGNPLIYRVMVSRDLKATLIQADFASDVSSKRIFKELNQIIKPERDSNTEIYIAGRPILEGWLNFYLPRMIKVFLITLLIMVGILYFAFKSKRGVLLPVFSSLMAVVWGLGILTLCGFQLNPATMLVPFLILALGVSHSLQLIKRY</sequence>
<dbReference type="Pfam" id="PF02460">
    <property type="entry name" value="Patched"/>
    <property type="match status" value="1"/>
</dbReference>
<feature type="transmembrane region" description="Helical" evidence="1">
    <location>
        <begin position="202"/>
        <end position="221"/>
    </location>
</feature>
<feature type="transmembrane region" description="Helical" evidence="1">
    <location>
        <begin position="228"/>
        <end position="252"/>
    </location>
</feature>
<keyword evidence="1" id="KW-1133">Transmembrane helix</keyword>
<dbReference type="InterPro" id="IPR000731">
    <property type="entry name" value="SSD"/>
</dbReference>
<proteinExistence type="predicted"/>
<dbReference type="GO" id="GO:0005886">
    <property type="term" value="C:plasma membrane"/>
    <property type="evidence" value="ECO:0007669"/>
    <property type="project" value="TreeGrafter"/>
</dbReference>
<feature type="non-terminal residue" evidence="3">
    <location>
        <position position="278"/>
    </location>
</feature>
<dbReference type="SUPFAM" id="SSF82866">
    <property type="entry name" value="Multidrug efflux transporter AcrB transmembrane domain"/>
    <property type="match status" value="1"/>
</dbReference>
<feature type="transmembrane region" description="Helical" evidence="1">
    <location>
        <begin position="258"/>
        <end position="275"/>
    </location>
</feature>
<feature type="domain" description="SSD" evidence="2">
    <location>
        <begin position="231"/>
        <end position="278"/>
    </location>
</feature>
<accession>X1FWC9</accession>
<evidence type="ECO:0000259" key="2">
    <source>
        <dbReference type="PROSITE" id="PS50156"/>
    </source>
</evidence>
<dbReference type="PROSITE" id="PS50156">
    <property type="entry name" value="SSD"/>
    <property type="match status" value="1"/>
</dbReference>